<protein>
    <recommendedName>
        <fullName evidence="17">TonB-dependent receptor</fullName>
    </recommendedName>
</protein>
<evidence type="ECO:0000256" key="5">
    <source>
        <dbReference type="ARBA" id="ARBA00022729"/>
    </source>
</evidence>
<keyword evidence="9 10" id="KW-0998">Cell outer membrane</keyword>
<keyword evidence="8" id="KW-0675">Receptor</keyword>
<keyword evidence="16" id="KW-1185">Reference proteome</keyword>
<evidence type="ECO:0000256" key="9">
    <source>
        <dbReference type="ARBA" id="ARBA00023237"/>
    </source>
</evidence>
<keyword evidence="6 11" id="KW-0798">TonB box</keyword>
<evidence type="ECO:0008006" key="17">
    <source>
        <dbReference type="Google" id="ProtNLM"/>
    </source>
</evidence>
<comment type="subcellular location">
    <subcellularLocation>
        <location evidence="1 10">Cell outer membrane</location>
        <topology evidence="1 10">Multi-pass membrane protein</topology>
    </subcellularLocation>
</comment>
<feature type="chain" id="PRO_5046403017" description="TonB-dependent receptor" evidence="12">
    <location>
        <begin position="20"/>
        <end position="691"/>
    </location>
</feature>
<evidence type="ECO:0000256" key="2">
    <source>
        <dbReference type="ARBA" id="ARBA00022448"/>
    </source>
</evidence>
<dbReference type="Proteomes" id="UP000798808">
    <property type="component" value="Unassembled WGS sequence"/>
</dbReference>
<evidence type="ECO:0000256" key="10">
    <source>
        <dbReference type="PROSITE-ProRule" id="PRU01360"/>
    </source>
</evidence>
<feature type="signal peptide" evidence="12">
    <location>
        <begin position="1"/>
        <end position="19"/>
    </location>
</feature>
<dbReference type="PANTHER" id="PTHR30069">
    <property type="entry name" value="TONB-DEPENDENT OUTER MEMBRANE RECEPTOR"/>
    <property type="match status" value="1"/>
</dbReference>
<accession>A0ABW9RV46</accession>
<evidence type="ECO:0000256" key="4">
    <source>
        <dbReference type="ARBA" id="ARBA00022692"/>
    </source>
</evidence>
<dbReference type="PANTHER" id="PTHR30069:SF29">
    <property type="entry name" value="HEMOGLOBIN AND HEMOGLOBIN-HAPTOGLOBIN-BINDING PROTEIN 1-RELATED"/>
    <property type="match status" value="1"/>
</dbReference>
<dbReference type="PROSITE" id="PS52016">
    <property type="entry name" value="TONB_DEPENDENT_REC_3"/>
    <property type="match status" value="1"/>
</dbReference>
<evidence type="ECO:0000256" key="6">
    <source>
        <dbReference type="ARBA" id="ARBA00023077"/>
    </source>
</evidence>
<name>A0ABW9RV46_9BACT</name>
<dbReference type="InterPro" id="IPR036942">
    <property type="entry name" value="Beta-barrel_TonB_sf"/>
</dbReference>
<proteinExistence type="inferred from homology"/>
<evidence type="ECO:0000256" key="7">
    <source>
        <dbReference type="ARBA" id="ARBA00023136"/>
    </source>
</evidence>
<dbReference type="Gene3D" id="2.40.170.20">
    <property type="entry name" value="TonB-dependent receptor, beta-barrel domain"/>
    <property type="match status" value="1"/>
</dbReference>
<reference evidence="15 16" key="1">
    <citation type="submission" date="2019-02" db="EMBL/GenBank/DDBJ databases">
        <authorList>
            <person name="Goldberg S.R."/>
            <person name="Haltli B.A."/>
            <person name="Correa H."/>
            <person name="Russell K.G."/>
        </authorList>
    </citation>
    <scope>NUCLEOTIDE SEQUENCE [LARGE SCALE GENOMIC DNA]</scope>
    <source>
        <strain evidence="15 16">JCM 16186</strain>
    </source>
</reference>
<dbReference type="Pfam" id="PF00593">
    <property type="entry name" value="TonB_dep_Rec_b-barrel"/>
    <property type="match status" value="1"/>
</dbReference>
<gene>
    <name evidence="15" type="ORF">E1163_22635</name>
</gene>
<keyword evidence="7 10" id="KW-0472">Membrane</keyword>
<evidence type="ECO:0000256" key="3">
    <source>
        <dbReference type="ARBA" id="ARBA00022452"/>
    </source>
</evidence>
<dbReference type="Gene3D" id="2.170.130.10">
    <property type="entry name" value="TonB-dependent receptor, plug domain"/>
    <property type="match status" value="1"/>
</dbReference>
<dbReference type="InterPro" id="IPR000531">
    <property type="entry name" value="Beta-barrel_TonB"/>
</dbReference>
<feature type="domain" description="TonB-dependent receptor plug" evidence="14">
    <location>
        <begin position="50"/>
        <end position="154"/>
    </location>
</feature>
<dbReference type="InterPro" id="IPR012910">
    <property type="entry name" value="Plug_dom"/>
</dbReference>
<evidence type="ECO:0000313" key="16">
    <source>
        <dbReference type="Proteomes" id="UP000798808"/>
    </source>
</evidence>
<evidence type="ECO:0000256" key="8">
    <source>
        <dbReference type="ARBA" id="ARBA00023170"/>
    </source>
</evidence>
<evidence type="ECO:0000313" key="15">
    <source>
        <dbReference type="EMBL" id="MTI27771.1"/>
    </source>
</evidence>
<sequence length="691" mass="76632">MKKIYLLTLSLLVTVCVTAQDIDSTYFNMTLEELMNIEVTTASLQSESMLKTPVPMTVVTREMIDAIGARNIKEVLTTYVPGFTAVEDHNEMNVSMRGIYASAQQKILFMVNGHRLNSRAYSMSNPDYSINLDKIKQIEVVRGPGSSIYGNVSLTAVVNIITISGAELDGTQVKVASGNHGQQYISGVAGTGLGVEKDILAWGYHYAADGEKRDIAAADDYSSATTEDGVAYLGAVQGNYDIGVQARMGKFDFFFNTTKGKIQQPFSDGGGTGEIYNKGDFDDIFGEEPGLGQEMRRVKVGYTNTFSKSVDFKLDLYGDNTKVLGHLIASPVNRVNSVVAWWDRDLGGIAQFTFHYPKGNVLVGTQVDWMNVYDSFLATSANGTGVLDTFLDTATPLMEEGEEIIYSGFTQWKHNLTDDLLVNAGFRYDIKNRHEGDNVDALSPRVALVYEASSSHNVRLSYSKSFVDAPYWYRYNSLPSYSGSRDLLPENLQALQLTLDSRLFSSKVYNNINFFYQSLTDFIYRDPEASATDPKYRNAGSLTSWGIEEQVRTKVGNLDILANATYQHAIDATDYEVDDSKIANIPSFAANVIGTYYFSNRVFFNVGLKYISSQFSPITALGSDSSVPDHYTDAAFVINTGLNVKFNDLVVDLRVKNIADTKYYQGGSTRFAYPQEGRWITASLQYTFRNN</sequence>
<dbReference type="SUPFAM" id="SSF56935">
    <property type="entry name" value="Porins"/>
    <property type="match status" value="1"/>
</dbReference>
<dbReference type="InterPro" id="IPR037066">
    <property type="entry name" value="Plug_dom_sf"/>
</dbReference>
<evidence type="ECO:0000256" key="12">
    <source>
        <dbReference type="SAM" id="SignalP"/>
    </source>
</evidence>
<evidence type="ECO:0000259" key="13">
    <source>
        <dbReference type="Pfam" id="PF00593"/>
    </source>
</evidence>
<keyword evidence="3 10" id="KW-1134">Transmembrane beta strand</keyword>
<evidence type="ECO:0000256" key="11">
    <source>
        <dbReference type="RuleBase" id="RU003357"/>
    </source>
</evidence>
<evidence type="ECO:0000256" key="1">
    <source>
        <dbReference type="ARBA" id="ARBA00004571"/>
    </source>
</evidence>
<evidence type="ECO:0000259" key="14">
    <source>
        <dbReference type="Pfam" id="PF07715"/>
    </source>
</evidence>
<dbReference type="RefSeq" id="WP_155174771.1">
    <property type="nucleotide sequence ID" value="NZ_BAAAFL010000007.1"/>
</dbReference>
<dbReference type="EMBL" id="SMLW01000642">
    <property type="protein sequence ID" value="MTI27771.1"/>
    <property type="molecule type" value="Genomic_DNA"/>
</dbReference>
<dbReference type="InterPro" id="IPR039426">
    <property type="entry name" value="TonB-dep_rcpt-like"/>
</dbReference>
<keyword evidence="2 10" id="KW-0813">Transport</keyword>
<comment type="similarity">
    <text evidence="10 11">Belongs to the TonB-dependent receptor family.</text>
</comment>
<keyword evidence="5 12" id="KW-0732">Signal</keyword>
<feature type="domain" description="TonB-dependent receptor-like beta-barrel" evidence="13">
    <location>
        <begin position="267"/>
        <end position="658"/>
    </location>
</feature>
<dbReference type="Pfam" id="PF07715">
    <property type="entry name" value="Plug"/>
    <property type="match status" value="1"/>
</dbReference>
<keyword evidence="4 10" id="KW-0812">Transmembrane</keyword>
<comment type="caution">
    <text evidence="15">The sequence shown here is derived from an EMBL/GenBank/DDBJ whole genome shotgun (WGS) entry which is preliminary data.</text>
</comment>
<organism evidence="15 16">
    <name type="scientific">Fulvivirga kasyanovii</name>
    <dbReference type="NCBI Taxonomy" id="396812"/>
    <lineage>
        <taxon>Bacteria</taxon>
        <taxon>Pseudomonadati</taxon>
        <taxon>Bacteroidota</taxon>
        <taxon>Cytophagia</taxon>
        <taxon>Cytophagales</taxon>
        <taxon>Fulvivirgaceae</taxon>
        <taxon>Fulvivirga</taxon>
    </lineage>
</organism>